<evidence type="ECO:0000256" key="3">
    <source>
        <dbReference type="ARBA" id="ARBA00022714"/>
    </source>
</evidence>
<evidence type="ECO:0000256" key="10">
    <source>
        <dbReference type="SAM" id="MobiDB-lite"/>
    </source>
</evidence>
<keyword evidence="4" id="KW-0479">Metal-binding</keyword>
<dbReference type="InterPro" id="IPR006311">
    <property type="entry name" value="TAT_signal"/>
</dbReference>
<accession>A0ABW1JGJ3</accession>
<comment type="function">
    <text evidence="1">Iron-sulfur subunit of the cytochrome bc1 complex, an essential component of the respiratory electron transport chain required for ATP synthesis. The bc1 complex catalyzes the oxidation of menaquinol and the reduction of cytochrome c in the respiratory chain. The bc1 complex operates through a Q-cycle mechanism that couples electron transfer to generation of the proton gradient that drives ATP synthesis.</text>
</comment>
<keyword evidence="6" id="KW-0411">Iron-sulfur</keyword>
<name>A0ABW1JGJ3_9ACTN</name>
<dbReference type="InterPro" id="IPR017941">
    <property type="entry name" value="Rieske_2Fe-2S"/>
</dbReference>
<reference evidence="13" key="1">
    <citation type="journal article" date="2019" name="Int. J. Syst. Evol. Microbiol.">
        <title>The Global Catalogue of Microorganisms (GCM) 10K type strain sequencing project: providing services to taxonomists for standard genome sequencing and annotation.</title>
        <authorList>
            <consortium name="The Broad Institute Genomics Platform"/>
            <consortium name="The Broad Institute Genome Sequencing Center for Infectious Disease"/>
            <person name="Wu L."/>
            <person name="Ma J."/>
        </authorList>
    </citation>
    <scope>NUCLEOTIDE SEQUENCE [LARGE SCALE GENOMIC DNA]</scope>
    <source>
        <strain evidence="13">KACC 14249</strain>
    </source>
</reference>
<comment type="cofactor">
    <cofactor evidence="9">
        <name>[2Fe-2S] cluster</name>
        <dbReference type="ChEBI" id="CHEBI:190135"/>
    </cofactor>
</comment>
<dbReference type="PANTHER" id="PTHR10134">
    <property type="entry name" value="CYTOCHROME B-C1 COMPLEX SUBUNIT RIESKE, MITOCHONDRIAL"/>
    <property type="match status" value="1"/>
</dbReference>
<evidence type="ECO:0000256" key="4">
    <source>
        <dbReference type="ARBA" id="ARBA00022723"/>
    </source>
</evidence>
<feature type="domain" description="Rieske" evidence="11">
    <location>
        <begin position="72"/>
        <end position="165"/>
    </location>
</feature>
<proteinExistence type="predicted"/>
<dbReference type="Proteomes" id="UP001596189">
    <property type="component" value="Unassembled WGS sequence"/>
</dbReference>
<dbReference type="Pfam" id="PF00355">
    <property type="entry name" value="Rieske"/>
    <property type="match status" value="1"/>
</dbReference>
<evidence type="ECO:0000256" key="9">
    <source>
        <dbReference type="ARBA" id="ARBA00034078"/>
    </source>
</evidence>
<feature type="compositionally biased region" description="Low complexity" evidence="10">
    <location>
        <begin position="44"/>
        <end position="69"/>
    </location>
</feature>
<keyword evidence="13" id="KW-1185">Reference proteome</keyword>
<evidence type="ECO:0000256" key="6">
    <source>
        <dbReference type="ARBA" id="ARBA00023014"/>
    </source>
</evidence>
<sequence length="166" mass="15975">MTSKHPGHPLAEAERSGPVLPRRPVLGAGLAIAATTVVAACGSGDDAAPSAGASSSSSSSSSSDGGSDPTAAPLAQVADIPVGGAVSAQAADGTKILLTQPTAGEVVGLNAKCTHMGCTVAPGDKQLDCPCHQSSYDLTGKNISGPAPKPLAAFPVKVEGGAVVPA</sequence>
<evidence type="ECO:0000313" key="12">
    <source>
        <dbReference type="EMBL" id="MFC6007981.1"/>
    </source>
</evidence>
<dbReference type="InterPro" id="IPR014349">
    <property type="entry name" value="Rieske_Fe-S_prot"/>
</dbReference>
<gene>
    <name evidence="12" type="ORF">ACFQDO_12670</name>
</gene>
<evidence type="ECO:0000256" key="2">
    <source>
        <dbReference type="ARBA" id="ARBA00015816"/>
    </source>
</evidence>
<dbReference type="Gene3D" id="2.102.10.10">
    <property type="entry name" value="Rieske [2Fe-2S] iron-sulphur domain"/>
    <property type="match status" value="1"/>
</dbReference>
<comment type="caution">
    <text evidence="12">The sequence shown here is derived from an EMBL/GenBank/DDBJ whole genome shotgun (WGS) entry which is preliminary data.</text>
</comment>
<evidence type="ECO:0000256" key="8">
    <source>
        <dbReference type="ARBA" id="ARBA00029586"/>
    </source>
</evidence>
<dbReference type="CDD" id="cd03467">
    <property type="entry name" value="Rieske"/>
    <property type="match status" value="1"/>
</dbReference>
<evidence type="ECO:0000313" key="13">
    <source>
        <dbReference type="Proteomes" id="UP001596189"/>
    </source>
</evidence>
<evidence type="ECO:0000256" key="7">
    <source>
        <dbReference type="ARBA" id="ARBA00023157"/>
    </source>
</evidence>
<dbReference type="InterPro" id="IPR036922">
    <property type="entry name" value="Rieske_2Fe-2S_sf"/>
</dbReference>
<keyword evidence="5" id="KW-0408">Iron</keyword>
<dbReference type="EMBL" id="JBHSRD010000004">
    <property type="protein sequence ID" value="MFC6007981.1"/>
    <property type="molecule type" value="Genomic_DNA"/>
</dbReference>
<dbReference type="PROSITE" id="PS51296">
    <property type="entry name" value="RIESKE"/>
    <property type="match status" value="1"/>
</dbReference>
<dbReference type="PRINTS" id="PR00162">
    <property type="entry name" value="RIESKE"/>
</dbReference>
<feature type="region of interest" description="Disordered" evidence="10">
    <location>
        <begin position="1"/>
        <end position="23"/>
    </location>
</feature>
<evidence type="ECO:0000256" key="1">
    <source>
        <dbReference type="ARBA" id="ARBA00002494"/>
    </source>
</evidence>
<keyword evidence="7" id="KW-1015">Disulfide bond</keyword>
<dbReference type="InterPro" id="IPR005805">
    <property type="entry name" value="Rieske_Fe-S_prot_C"/>
</dbReference>
<evidence type="ECO:0000259" key="11">
    <source>
        <dbReference type="PROSITE" id="PS51296"/>
    </source>
</evidence>
<keyword evidence="3" id="KW-0001">2Fe-2S</keyword>
<protein>
    <recommendedName>
        <fullName evidence="2">Cytochrome bc1 complex Rieske iron-sulfur subunit</fullName>
    </recommendedName>
    <alternativeName>
        <fullName evidence="8">Cytochrome bc1 reductase complex subunit QcrA</fullName>
    </alternativeName>
</protein>
<dbReference type="RefSeq" id="WP_345715331.1">
    <property type="nucleotide sequence ID" value="NZ_BAABFP010000002.1"/>
</dbReference>
<dbReference type="SUPFAM" id="SSF50022">
    <property type="entry name" value="ISP domain"/>
    <property type="match status" value="1"/>
</dbReference>
<organism evidence="12 13">
    <name type="scientific">Angustibacter luteus</name>
    <dbReference type="NCBI Taxonomy" id="658456"/>
    <lineage>
        <taxon>Bacteria</taxon>
        <taxon>Bacillati</taxon>
        <taxon>Actinomycetota</taxon>
        <taxon>Actinomycetes</taxon>
        <taxon>Kineosporiales</taxon>
        <taxon>Kineosporiaceae</taxon>
    </lineage>
</organism>
<dbReference type="PROSITE" id="PS51318">
    <property type="entry name" value="TAT"/>
    <property type="match status" value="1"/>
</dbReference>
<evidence type="ECO:0000256" key="5">
    <source>
        <dbReference type="ARBA" id="ARBA00023004"/>
    </source>
</evidence>
<feature type="region of interest" description="Disordered" evidence="10">
    <location>
        <begin position="44"/>
        <end position="75"/>
    </location>
</feature>